<name>A0A3P6EBV4_BRAOL</name>
<dbReference type="PANTHER" id="PTHR11783">
    <property type="entry name" value="SULFOTRANSFERASE SULT"/>
    <property type="match status" value="1"/>
</dbReference>
<accession>A0A3P6EBV4</accession>
<reference evidence="1" key="1">
    <citation type="submission" date="2018-11" db="EMBL/GenBank/DDBJ databases">
        <authorList>
            <consortium name="Genoscope - CEA"/>
            <person name="William W."/>
        </authorList>
    </citation>
    <scope>NUCLEOTIDE SEQUENCE</scope>
</reference>
<evidence type="ECO:0008006" key="2">
    <source>
        <dbReference type="Google" id="ProtNLM"/>
    </source>
</evidence>
<organism evidence="1">
    <name type="scientific">Brassica oleracea</name>
    <name type="common">Wild cabbage</name>
    <dbReference type="NCBI Taxonomy" id="3712"/>
    <lineage>
        <taxon>Eukaryota</taxon>
        <taxon>Viridiplantae</taxon>
        <taxon>Streptophyta</taxon>
        <taxon>Embryophyta</taxon>
        <taxon>Tracheophyta</taxon>
        <taxon>Spermatophyta</taxon>
        <taxon>Magnoliopsida</taxon>
        <taxon>eudicotyledons</taxon>
        <taxon>Gunneridae</taxon>
        <taxon>Pentapetalae</taxon>
        <taxon>rosids</taxon>
        <taxon>malvids</taxon>
        <taxon>Brassicales</taxon>
        <taxon>Brassicaceae</taxon>
        <taxon>Brassiceae</taxon>
        <taxon>Brassica</taxon>
    </lineage>
</organism>
<gene>
    <name evidence="1" type="ORF">BOLC9T55365H</name>
</gene>
<dbReference type="SUPFAM" id="SSF52540">
    <property type="entry name" value="P-loop containing nucleoside triphosphate hydrolases"/>
    <property type="match status" value="1"/>
</dbReference>
<dbReference type="EMBL" id="LR031875">
    <property type="protein sequence ID" value="VDD30042.1"/>
    <property type="molecule type" value="Genomic_DNA"/>
</dbReference>
<evidence type="ECO:0000313" key="1">
    <source>
        <dbReference type="EMBL" id="VDD30042.1"/>
    </source>
</evidence>
<dbReference type="AlphaFoldDB" id="A0A3P6EBV4"/>
<dbReference type="InterPro" id="IPR027417">
    <property type="entry name" value="P-loop_NTPase"/>
</dbReference>
<sequence length="136" mass="15686">MEASQEPHLPNYMKDDNVSQETKNLISSLPSDKDFMGYSLYNYKGCWYYPNTLQAVLDVQEHFQPRKKDINLASLPKGGTIWLKSIVFSVLHRENTAKIPKHILCSHKTLMTLSHFLRLSYTLVAKLLISQSFLLL</sequence>
<proteinExistence type="predicted"/>
<dbReference type="Gene3D" id="3.40.50.300">
    <property type="entry name" value="P-loop containing nucleotide triphosphate hydrolases"/>
    <property type="match status" value="1"/>
</dbReference>
<protein>
    <recommendedName>
        <fullName evidence="2">Sulfotransferase</fullName>
    </recommendedName>
</protein>